<organism evidence="14 15">
    <name type="scientific">Penicillium nalgiovense</name>
    <dbReference type="NCBI Taxonomy" id="60175"/>
    <lineage>
        <taxon>Eukaryota</taxon>
        <taxon>Fungi</taxon>
        <taxon>Dikarya</taxon>
        <taxon>Ascomycota</taxon>
        <taxon>Pezizomycotina</taxon>
        <taxon>Eurotiomycetes</taxon>
        <taxon>Eurotiomycetidae</taxon>
        <taxon>Eurotiales</taxon>
        <taxon>Aspergillaceae</taxon>
        <taxon>Penicillium</taxon>
    </lineage>
</organism>
<keyword evidence="3 11" id="KW-0415">Karyogamy</keyword>
<name>A0A1V6YM66_PENNA</name>
<protein>
    <recommendedName>
        <fullName evidence="16">Nuclear fusion protein KAR5</fullName>
    </recommendedName>
</protein>
<feature type="compositionally biased region" description="Basic and acidic residues" evidence="13">
    <location>
        <begin position="652"/>
        <end position="686"/>
    </location>
</feature>
<feature type="compositionally biased region" description="Low complexity" evidence="13">
    <location>
        <begin position="687"/>
        <end position="698"/>
    </location>
</feature>
<keyword evidence="6 11" id="KW-0256">Endoplasmic reticulum</keyword>
<evidence type="ECO:0000256" key="1">
    <source>
        <dbReference type="ARBA" id="ARBA00003389"/>
    </source>
</evidence>
<dbReference type="Proteomes" id="UP000191691">
    <property type="component" value="Unassembled WGS sequence"/>
</dbReference>
<dbReference type="GO" id="GO:0031965">
    <property type="term" value="C:nuclear membrane"/>
    <property type="evidence" value="ECO:0007669"/>
    <property type="project" value="UniProtKB-SubCell"/>
</dbReference>
<evidence type="ECO:0000313" key="14">
    <source>
        <dbReference type="EMBL" id="OQE88398.1"/>
    </source>
</evidence>
<comment type="subcellular location">
    <subcellularLocation>
        <location evidence="11">Endoplasmic reticulum membrane</location>
    </subcellularLocation>
    <subcellularLocation>
        <location evidence="11">Nucleus membrane</location>
    </subcellularLocation>
</comment>
<feature type="region of interest" description="Disordered" evidence="13">
    <location>
        <begin position="539"/>
        <end position="733"/>
    </location>
</feature>
<evidence type="ECO:0008006" key="16">
    <source>
        <dbReference type="Google" id="ProtNLM"/>
    </source>
</evidence>
<keyword evidence="9" id="KW-0325">Glycoprotein</keyword>
<dbReference type="PANTHER" id="PTHR28012">
    <property type="entry name" value="NUCLEAR FUSION PROTEIN KAR5"/>
    <property type="match status" value="1"/>
</dbReference>
<evidence type="ECO:0000256" key="9">
    <source>
        <dbReference type="ARBA" id="ARBA00023180"/>
    </source>
</evidence>
<dbReference type="InterPro" id="IPR007292">
    <property type="entry name" value="Nuclear_fusion_Kar5"/>
</dbReference>
<feature type="compositionally biased region" description="Low complexity" evidence="13">
    <location>
        <begin position="706"/>
        <end position="727"/>
    </location>
</feature>
<evidence type="ECO:0000256" key="7">
    <source>
        <dbReference type="ARBA" id="ARBA00022989"/>
    </source>
</evidence>
<dbReference type="EMBL" id="MOOB01000017">
    <property type="protein sequence ID" value="OQE88398.1"/>
    <property type="molecule type" value="Genomic_DNA"/>
</dbReference>
<evidence type="ECO:0000256" key="10">
    <source>
        <dbReference type="ARBA" id="ARBA00023242"/>
    </source>
</evidence>
<proteinExistence type="inferred from homology"/>
<dbReference type="AlphaFoldDB" id="A0A1V6YM66"/>
<evidence type="ECO:0000256" key="4">
    <source>
        <dbReference type="ARBA" id="ARBA00022692"/>
    </source>
</evidence>
<evidence type="ECO:0000256" key="13">
    <source>
        <dbReference type="SAM" id="MobiDB-lite"/>
    </source>
</evidence>
<dbReference type="OMA" id="GIAWGQQ"/>
<evidence type="ECO:0000256" key="2">
    <source>
        <dbReference type="ARBA" id="ARBA00010473"/>
    </source>
</evidence>
<evidence type="ECO:0000256" key="6">
    <source>
        <dbReference type="ARBA" id="ARBA00022824"/>
    </source>
</evidence>
<gene>
    <name evidence="14" type="ORF">PENNAL_c0017G08662</name>
</gene>
<keyword evidence="15" id="KW-1185">Reference proteome</keyword>
<keyword evidence="5 11" id="KW-0732">Signal</keyword>
<keyword evidence="12" id="KW-0175">Coiled coil</keyword>
<keyword evidence="4" id="KW-0812">Transmembrane</keyword>
<evidence type="ECO:0000256" key="11">
    <source>
        <dbReference type="RuleBase" id="RU368082"/>
    </source>
</evidence>
<dbReference type="STRING" id="60175.A0A1V6YM66"/>
<evidence type="ECO:0000256" key="8">
    <source>
        <dbReference type="ARBA" id="ARBA00023136"/>
    </source>
</evidence>
<comment type="caution">
    <text evidence="14">The sequence shown here is derived from an EMBL/GenBank/DDBJ whole genome shotgun (WGS) entry which is preliminary data.</text>
</comment>
<dbReference type="GO" id="GO:0000742">
    <property type="term" value="P:karyogamy involved in conjugation with cellular fusion"/>
    <property type="evidence" value="ECO:0007669"/>
    <property type="project" value="UniProtKB-UniRule"/>
</dbReference>
<sequence length="733" mass="78743">MDFKCFHIPSWRSHTSVEQVPPNTVRDSDKSHVILLTQEDVPILAPKSPDIDAISFLSSRAQDQDSIFNEAVKILDSMKTSPSCNRLAAKKLVNSCQTFSDGKDGAQTDSPETLDILRSVYAARLALCEIDGTGTPMPPPCLPVTVSPPPQKNRFGFVSRHRGSGPVSDEVPKELLEQCLRTLESRPQWWTSYSNSRQNALVICHASRMETEKEELIDLHRSIAKSSLKLNNGLQEALQNATAQSAQQHSFIQAVQSLQEKIMTDMEATDSVFKRTFGRLLREIEAGISSIQDSISVALSNVRTGTGVLEKDIRNVSTQVGALQQALQSAHQEAMARSQETLLAQETNAVAQKHLASSLHLSLESLLDSDMDRVYRGMQRFDAAMEWLTSRMNMILEQETRMTERLQNMENFIQQSESKASELQKAQDQQTEALSAQSRAQEAIQFDAQVSQTLLAKTSVAAANLQSVIDDAAFKFKHVPGFGIGGSSAWSLCAVLLIVIAAQNLKIAIALFFLILAPDALEQVKKGFKRFFAGRKKAAKKQAEQKPEPAPAATAAPVAAAAASETPAAKPTDPAVTPDSAPDAAKAPETNDAKPVVSPEMTATAGPVDTHYEPEAAAAAAPAPAPAPAAQSEVPVAKAEEAATKTEAPVAKPEESVAKTEEPVAKTEEPVAKPEEPVAKTEEPVAKNEAPATEQAAAKPEEAATKTEAPAVKSEEPAAAPAEPAVKTDAPAK</sequence>
<dbReference type="PANTHER" id="PTHR28012:SF1">
    <property type="entry name" value="NUCLEAR FUSION PROTEIN KAR5"/>
    <property type="match status" value="1"/>
</dbReference>
<comment type="function">
    <text evidence="1 11">Required for nuclear membrane fusion during karyogamy.</text>
</comment>
<feature type="compositionally biased region" description="Low complexity" evidence="13">
    <location>
        <begin position="616"/>
        <end position="637"/>
    </location>
</feature>
<reference evidence="15" key="1">
    <citation type="journal article" date="2017" name="Nat. Microbiol.">
        <title>Global analysis of biosynthetic gene clusters reveals vast potential of secondary metabolite production in Penicillium species.</title>
        <authorList>
            <person name="Nielsen J.C."/>
            <person name="Grijseels S."/>
            <person name="Prigent S."/>
            <person name="Ji B."/>
            <person name="Dainat J."/>
            <person name="Nielsen K.F."/>
            <person name="Frisvad J.C."/>
            <person name="Workman M."/>
            <person name="Nielsen J."/>
        </authorList>
    </citation>
    <scope>NUCLEOTIDE SEQUENCE [LARGE SCALE GENOMIC DNA]</scope>
    <source>
        <strain evidence="15">IBT 13039</strain>
    </source>
</reference>
<feature type="compositionally biased region" description="Low complexity" evidence="13">
    <location>
        <begin position="551"/>
        <end position="572"/>
    </location>
</feature>
<keyword evidence="8" id="KW-0472">Membrane</keyword>
<dbReference type="Pfam" id="PF04163">
    <property type="entry name" value="Tht1"/>
    <property type="match status" value="1"/>
</dbReference>
<comment type="similarity">
    <text evidence="2 11">Belongs to the KAR5 family.</text>
</comment>
<evidence type="ECO:0000313" key="15">
    <source>
        <dbReference type="Proteomes" id="UP000191691"/>
    </source>
</evidence>
<accession>A0A1V6YM66</accession>
<dbReference type="GO" id="GO:0048288">
    <property type="term" value="P:nuclear membrane fusion involved in karyogamy"/>
    <property type="evidence" value="ECO:0007669"/>
    <property type="project" value="UniProtKB-UniRule"/>
</dbReference>
<dbReference type="GO" id="GO:0005789">
    <property type="term" value="C:endoplasmic reticulum membrane"/>
    <property type="evidence" value="ECO:0007669"/>
    <property type="project" value="UniProtKB-SubCell"/>
</dbReference>
<evidence type="ECO:0000256" key="3">
    <source>
        <dbReference type="ARBA" id="ARBA00022459"/>
    </source>
</evidence>
<feature type="coiled-coil region" evidence="12">
    <location>
        <begin position="406"/>
        <end position="433"/>
    </location>
</feature>
<keyword evidence="7" id="KW-1133">Transmembrane helix</keyword>
<keyword evidence="10 11" id="KW-0539">Nucleus</keyword>
<evidence type="ECO:0000256" key="12">
    <source>
        <dbReference type="SAM" id="Coils"/>
    </source>
</evidence>
<evidence type="ECO:0000256" key="5">
    <source>
        <dbReference type="ARBA" id="ARBA00022729"/>
    </source>
</evidence>